<feature type="transmembrane region" description="Helical" evidence="2">
    <location>
        <begin position="43"/>
        <end position="68"/>
    </location>
</feature>
<keyword evidence="4" id="KW-1185">Reference proteome</keyword>
<organism evidence="3 4">
    <name type="scientific">Orchesella cincta</name>
    <name type="common">Springtail</name>
    <name type="synonym">Podura cincta</name>
    <dbReference type="NCBI Taxonomy" id="48709"/>
    <lineage>
        <taxon>Eukaryota</taxon>
        <taxon>Metazoa</taxon>
        <taxon>Ecdysozoa</taxon>
        <taxon>Arthropoda</taxon>
        <taxon>Hexapoda</taxon>
        <taxon>Collembola</taxon>
        <taxon>Entomobryomorpha</taxon>
        <taxon>Entomobryoidea</taxon>
        <taxon>Orchesellidae</taxon>
        <taxon>Orchesellinae</taxon>
        <taxon>Orchesella</taxon>
    </lineage>
</organism>
<evidence type="ECO:0000256" key="2">
    <source>
        <dbReference type="SAM" id="Phobius"/>
    </source>
</evidence>
<dbReference type="OMA" id="DWCPEPP"/>
<sequence>MSVLTCTEFGTWSPPTPPTCLSPEESPEIFKRVEASQESSSSIVGIVIGIIIGLFVIIALVVVLLYVVKRSGQDKSQEQDRASRTETLKAEPMVVFPSQQQNYYDNPTVDPIYENLDDYGVTSSAASVVTINGVAVS</sequence>
<accession>A0A1D2M164</accession>
<dbReference type="OrthoDB" id="406096at2759"/>
<protein>
    <submittedName>
        <fullName evidence="3">Uncharacterized protein</fullName>
    </submittedName>
</protein>
<evidence type="ECO:0000313" key="3">
    <source>
        <dbReference type="EMBL" id="ODM86697.1"/>
    </source>
</evidence>
<proteinExistence type="predicted"/>
<dbReference type="CDD" id="cd00033">
    <property type="entry name" value="CCP"/>
    <property type="match status" value="1"/>
</dbReference>
<dbReference type="Proteomes" id="UP000094527">
    <property type="component" value="Unassembled WGS sequence"/>
</dbReference>
<evidence type="ECO:0000313" key="4">
    <source>
        <dbReference type="Proteomes" id="UP000094527"/>
    </source>
</evidence>
<keyword evidence="1" id="KW-1015">Disulfide bond</keyword>
<evidence type="ECO:0000256" key="1">
    <source>
        <dbReference type="ARBA" id="ARBA00023157"/>
    </source>
</evidence>
<dbReference type="AlphaFoldDB" id="A0A1D2M164"/>
<keyword evidence="2" id="KW-0472">Membrane</keyword>
<comment type="caution">
    <text evidence="3">The sequence shown here is derived from an EMBL/GenBank/DDBJ whole genome shotgun (WGS) entry which is preliminary data.</text>
</comment>
<keyword evidence="2" id="KW-0812">Transmembrane</keyword>
<keyword evidence="2" id="KW-1133">Transmembrane helix</keyword>
<reference evidence="3 4" key="1">
    <citation type="journal article" date="2016" name="Genome Biol. Evol.">
        <title>Gene Family Evolution Reflects Adaptation to Soil Environmental Stressors in the Genome of the Collembolan Orchesella cincta.</title>
        <authorList>
            <person name="Faddeeva-Vakhrusheva A."/>
            <person name="Derks M.F."/>
            <person name="Anvar S.Y."/>
            <person name="Agamennone V."/>
            <person name="Suring W."/>
            <person name="Smit S."/>
            <person name="van Straalen N.M."/>
            <person name="Roelofs D."/>
        </authorList>
    </citation>
    <scope>NUCLEOTIDE SEQUENCE [LARGE SCALE GENOMIC DNA]</scope>
    <source>
        <tissue evidence="3">Mixed pool</tissue>
    </source>
</reference>
<dbReference type="InterPro" id="IPR000436">
    <property type="entry name" value="Sushi_SCR_CCP_dom"/>
</dbReference>
<name>A0A1D2M164_ORCCI</name>
<dbReference type="EMBL" id="LJIJ01007594">
    <property type="protein sequence ID" value="ODM86697.1"/>
    <property type="molecule type" value="Genomic_DNA"/>
</dbReference>
<gene>
    <name evidence="3" type="ORF">Ocin01_19985</name>
</gene>